<dbReference type="SUPFAM" id="SSF141571">
    <property type="entry name" value="Pentapeptide repeat-like"/>
    <property type="match status" value="1"/>
</dbReference>
<dbReference type="RefSeq" id="WP_116392588.1">
    <property type="nucleotide sequence ID" value="NZ_QUQO01000001.1"/>
</dbReference>
<dbReference type="PANTHER" id="PTHR14136:SF17">
    <property type="entry name" value="BTB_POZ DOMAIN-CONTAINING PROTEIN KCTD9"/>
    <property type="match status" value="1"/>
</dbReference>
<keyword evidence="3" id="KW-1185">Reference proteome</keyword>
<reference evidence="2 3" key="1">
    <citation type="submission" date="2018-08" db="EMBL/GenBank/DDBJ databases">
        <title>Parvularcula sp. SM1705, isolated from surface water of the South Sea China.</title>
        <authorList>
            <person name="Sun L."/>
        </authorList>
    </citation>
    <scope>NUCLEOTIDE SEQUENCE [LARGE SCALE GENOMIC DNA]</scope>
    <source>
        <strain evidence="2 3">SM1705</strain>
    </source>
</reference>
<sequence length="942" mass="104143">MSVGIQILPPQKSIEINWGALFDSSVDASAVGAITAMSGATSPRALATFIKSLRKTVVLEEPPGSRAWYLVGLCFSHAVDQVFPGDEHTNKHDAAIASMETAVEELRTQDFFLTPKFFEKPADTPLYNLLRDGFFAAIDGEKNIPSDAYGQLHGVMSTALHFLTADGGDLFGDLRERAASGFEAAKLEDDWFAYRQHLIDMVEKEPIWGQEETGVTLSDLYIDTRARRAKVDKKDALPEYLVSLAHDLDKWLSTQCSKDHAVAVLSGGPGCGKSSFAKMYAAKLAKNANYRPIFVDLQHIEDTDDLRARIETRFCDEKRHFESHPLADASASRPFVLIFDGLDELVFPQSGGAKEVAESFWVSLNKLMKLMNDGGEIRARAIVSGRDPIIQAALGHYLAREMPRTQIYHVCGYENLEEFEAAEPVDNSDQRSLFWSRYVTALKNEKLRSRTPPVLSDQSLGTLTFEPLLCYLLALTGLAKESFDKEITNRNVVYQSLIDEVWERREREGKKGPILAFDNQDEFEQVLEFIALAAWRSGDPRSADYNGFLSAIENQDAEAIWEKFLNEMAGPNSLEPSTEGFSTLALSFFFRNSSAQNKGFEFSHKTFGEYLAARCITRFLKDPNTLSTFRKIRTSQKLQEWLSLTGDAALTEEIAGFIEGEMMLRSVDELDNLREALAHAMRVTVKEGMPVKIGDKETWRAAETRQRHAEGTLLQALSLVSFVLMQKNNDAEPISPLPDDAVDYTSRQLLDRLYLTGDRSGTSSARLDGINLSNGNLEALNLYGADLRDSNFSHANFTGASLTEADLTRSNLKGAQLGAANLMEASLIDAVLPHAGLSTAHLSLAVLTNAVLHHADMMATDLIDANLNHADLRFADLRGADLSGADLRGADLIDTNFHGANIHGADFRGARGFTKAQLTSAKNWQKALVDPALETCQPPSDE</sequence>
<dbReference type="InterPro" id="IPR003959">
    <property type="entry name" value="ATPase_AAA_core"/>
</dbReference>
<dbReference type="GO" id="GO:0005524">
    <property type="term" value="F:ATP binding"/>
    <property type="evidence" value="ECO:0007669"/>
    <property type="project" value="InterPro"/>
</dbReference>
<dbReference type="InterPro" id="IPR051082">
    <property type="entry name" value="Pentapeptide-BTB/POZ_domain"/>
</dbReference>
<name>A0A371RKP8_9PROT</name>
<evidence type="ECO:0000313" key="2">
    <source>
        <dbReference type="EMBL" id="RFB05956.1"/>
    </source>
</evidence>
<feature type="domain" description="ATPase AAA-type core" evidence="1">
    <location>
        <begin position="264"/>
        <end position="369"/>
    </location>
</feature>
<dbReference type="InParanoid" id="A0A371RKP8"/>
<dbReference type="Pfam" id="PF00805">
    <property type="entry name" value="Pentapeptide"/>
    <property type="match status" value="2"/>
</dbReference>
<proteinExistence type="predicted"/>
<evidence type="ECO:0000313" key="3">
    <source>
        <dbReference type="Proteomes" id="UP000264589"/>
    </source>
</evidence>
<dbReference type="OrthoDB" id="7908941at2"/>
<dbReference type="InterPro" id="IPR027417">
    <property type="entry name" value="P-loop_NTPase"/>
</dbReference>
<dbReference type="GO" id="GO:0016887">
    <property type="term" value="F:ATP hydrolysis activity"/>
    <property type="evidence" value="ECO:0007669"/>
    <property type="project" value="InterPro"/>
</dbReference>
<dbReference type="Gene3D" id="2.160.20.80">
    <property type="entry name" value="E3 ubiquitin-protein ligase SopA"/>
    <property type="match status" value="1"/>
</dbReference>
<organism evidence="2 3">
    <name type="scientific">Parvularcula marina</name>
    <dbReference type="NCBI Taxonomy" id="2292771"/>
    <lineage>
        <taxon>Bacteria</taxon>
        <taxon>Pseudomonadati</taxon>
        <taxon>Pseudomonadota</taxon>
        <taxon>Alphaproteobacteria</taxon>
        <taxon>Parvularculales</taxon>
        <taxon>Parvularculaceae</taxon>
        <taxon>Parvularcula</taxon>
    </lineage>
</organism>
<dbReference type="SUPFAM" id="SSF52540">
    <property type="entry name" value="P-loop containing nucleoside triphosphate hydrolases"/>
    <property type="match status" value="1"/>
</dbReference>
<dbReference type="Gene3D" id="3.40.50.300">
    <property type="entry name" value="P-loop containing nucleotide triphosphate hydrolases"/>
    <property type="match status" value="1"/>
</dbReference>
<dbReference type="PANTHER" id="PTHR14136">
    <property type="entry name" value="BTB_POZ DOMAIN-CONTAINING PROTEIN KCTD9"/>
    <property type="match status" value="1"/>
</dbReference>
<dbReference type="AlphaFoldDB" id="A0A371RKP8"/>
<comment type="caution">
    <text evidence="2">The sequence shown here is derived from an EMBL/GenBank/DDBJ whole genome shotgun (WGS) entry which is preliminary data.</text>
</comment>
<dbReference type="EMBL" id="QUQO01000001">
    <property type="protein sequence ID" value="RFB05956.1"/>
    <property type="molecule type" value="Genomic_DNA"/>
</dbReference>
<accession>A0A371RKP8</accession>
<evidence type="ECO:0000259" key="1">
    <source>
        <dbReference type="Pfam" id="PF00004"/>
    </source>
</evidence>
<dbReference type="InterPro" id="IPR001646">
    <property type="entry name" value="5peptide_repeat"/>
</dbReference>
<dbReference type="Proteomes" id="UP000264589">
    <property type="component" value="Unassembled WGS sequence"/>
</dbReference>
<gene>
    <name evidence="2" type="ORF">DX908_12190</name>
</gene>
<protein>
    <submittedName>
        <fullName evidence="2">AAA family ATPase</fullName>
    </submittedName>
</protein>
<dbReference type="Pfam" id="PF00004">
    <property type="entry name" value="AAA"/>
    <property type="match status" value="1"/>
</dbReference>